<gene>
    <name evidence="1" type="ORF">KDAU_65240</name>
</gene>
<proteinExistence type="predicted"/>
<name>A0A401ZQP5_9CHLR</name>
<dbReference type="RefSeq" id="WP_126601618.1">
    <property type="nucleotide sequence ID" value="NZ_BIFQ01000002.1"/>
</dbReference>
<dbReference type="Proteomes" id="UP000287224">
    <property type="component" value="Unassembled WGS sequence"/>
</dbReference>
<sequence>MPNTPIIQGPWLPQPQKQLCNISQYRAIIDQATVSIRESTVQIKEYTTFISESQGPYRTPFCRAVQHAIQSTSVALKPCSQQLEYPELLSTELKIQRYRFLAFYRTIEHLVDVLVFHIQNLSAVHVLQPQEAPQMRRQVIRELELLAHYLEMLPEILKILCDQGIFYT</sequence>
<dbReference type="EMBL" id="BIFQ01000002">
    <property type="protein sequence ID" value="GCE09195.1"/>
    <property type="molecule type" value="Genomic_DNA"/>
</dbReference>
<accession>A0A401ZQP5</accession>
<reference evidence="2" key="1">
    <citation type="submission" date="2018-12" db="EMBL/GenBank/DDBJ databases">
        <title>Tengunoibacter tsumagoiensis gen. nov., sp. nov., Dictyobacter kobayashii sp. nov., D. alpinus sp. nov., and D. joshuensis sp. nov. and description of Dictyobacteraceae fam. nov. within the order Ktedonobacterales isolated from Tengu-no-mugimeshi.</title>
        <authorList>
            <person name="Wang C.M."/>
            <person name="Zheng Y."/>
            <person name="Sakai Y."/>
            <person name="Toyoda A."/>
            <person name="Minakuchi Y."/>
            <person name="Abe K."/>
            <person name="Yokota A."/>
            <person name="Yabe S."/>
        </authorList>
    </citation>
    <scope>NUCLEOTIDE SEQUENCE [LARGE SCALE GENOMIC DNA]</scope>
    <source>
        <strain evidence="2">S-27</strain>
    </source>
</reference>
<evidence type="ECO:0000313" key="2">
    <source>
        <dbReference type="Proteomes" id="UP000287224"/>
    </source>
</evidence>
<evidence type="ECO:0000313" key="1">
    <source>
        <dbReference type="EMBL" id="GCE09195.1"/>
    </source>
</evidence>
<protein>
    <submittedName>
        <fullName evidence="1">Uncharacterized protein</fullName>
    </submittedName>
</protein>
<organism evidence="1 2">
    <name type="scientific">Dictyobacter aurantiacus</name>
    <dbReference type="NCBI Taxonomy" id="1936993"/>
    <lineage>
        <taxon>Bacteria</taxon>
        <taxon>Bacillati</taxon>
        <taxon>Chloroflexota</taxon>
        <taxon>Ktedonobacteria</taxon>
        <taxon>Ktedonobacterales</taxon>
        <taxon>Dictyobacteraceae</taxon>
        <taxon>Dictyobacter</taxon>
    </lineage>
</organism>
<keyword evidence="2" id="KW-1185">Reference proteome</keyword>
<comment type="caution">
    <text evidence="1">The sequence shown here is derived from an EMBL/GenBank/DDBJ whole genome shotgun (WGS) entry which is preliminary data.</text>
</comment>
<dbReference type="AlphaFoldDB" id="A0A401ZQP5"/>